<dbReference type="GO" id="GO:0004518">
    <property type="term" value="F:nuclease activity"/>
    <property type="evidence" value="ECO:0007669"/>
    <property type="project" value="UniProtKB-KW"/>
</dbReference>
<reference evidence="9" key="1">
    <citation type="submission" date="2020-11" db="EMBL/GenBank/DDBJ databases">
        <authorList>
            <person name="Whiteford S."/>
        </authorList>
    </citation>
    <scope>NUCLEOTIDE SEQUENCE</scope>
</reference>
<comment type="similarity">
    <text evidence="3">Belongs to the HARBI1 family.</text>
</comment>
<dbReference type="PANTHER" id="PTHR22930:SF289">
    <property type="entry name" value="DDE TNP4 DOMAIN-CONTAINING PROTEIN-RELATED"/>
    <property type="match status" value="1"/>
</dbReference>
<keyword evidence="4" id="KW-0540">Nuclease</keyword>
<dbReference type="AlphaFoldDB" id="A0A8S4FNP9"/>
<proteinExistence type="inferred from homology"/>
<dbReference type="GO" id="GO:0005634">
    <property type="term" value="C:nucleus"/>
    <property type="evidence" value="ECO:0007669"/>
    <property type="project" value="UniProtKB-SubCell"/>
</dbReference>
<accession>A0A8S4FNP9</accession>
<evidence type="ECO:0000256" key="5">
    <source>
        <dbReference type="ARBA" id="ARBA00022723"/>
    </source>
</evidence>
<sequence>MDDTFMTIMRLNTLATLAELAEVATSETEENLNYPKITTATAVKKVKSTKIDYTATEINKVKSPKIKHPINNKAKSPKSRIKRKTVHRTRVDPFETLDDKEFKDRYKFDKKTVRWIVDLVRGDITRCVRGGGVSPELQVLVALRCWAGSRIQNDAAAIHGLSQPFVSMVCARVADALAHLQSRFIHMPHTTDEQEKVVRQFESISGFPNIIGAIDSTHIKIRKAKEDAAPFYVQVISDAKLRICDIETSWGDTNNARNFNQTKIRKYFEDNEYKYKLLGDHSNDITPYLCTPILNPQTLQEDEYNDSHSATHGSVKNCFEVWKQRFRYLQSGLTVAPKNCGNMIIALAVLHNIALDMADDTEGECWIKPRFLVVIPTKI</sequence>
<name>A0A8S4FNP9_PLUXY</name>
<comment type="cofactor">
    <cofactor evidence="1">
        <name>a divalent metal cation</name>
        <dbReference type="ChEBI" id="CHEBI:60240"/>
    </cofactor>
</comment>
<comment type="subcellular location">
    <subcellularLocation>
        <location evidence="2">Nucleus</location>
    </subcellularLocation>
</comment>
<evidence type="ECO:0000313" key="10">
    <source>
        <dbReference type="Proteomes" id="UP000653454"/>
    </source>
</evidence>
<dbReference type="Pfam" id="PF13359">
    <property type="entry name" value="DDE_Tnp_4"/>
    <property type="match status" value="1"/>
</dbReference>
<evidence type="ECO:0000256" key="6">
    <source>
        <dbReference type="ARBA" id="ARBA00022801"/>
    </source>
</evidence>
<keyword evidence="5" id="KW-0479">Metal-binding</keyword>
<protein>
    <submittedName>
        <fullName evidence="9">(diamondback moth) hypothetical protein</fullName>
    </submittedName>
</protein>
<feature type="domain" description="DDE Tnp4" evidence="8">
    <location>
        <begin position="232"/>
        <end position="352"/>
    </location>
</feature>
<dbReference type="PANTHER" id="PTHR22930">
    <property type="match status" value="1"/>
</dbReference>
<organism evidence="9 10">
    <name type="scientific">Plutella xylostella</name>
    <name type="common">Diamondback moth</name>
    <name type="synonym">Plutella maculipennis</name>
    <dbReference type="NCBI Taxonomy" id="51655"/>
    <lineage>
        <taxon>Eukaryota</taxon>
        <taxon>Metazoa</taxon>
        <taxon>Ecdysozoa</taxon>
        <taxon>Arthropoda</taxon>
        <taxon>Hexapoda</taxon>
        <taxon>Insecta</taxon>
        <taxon>Pterygota</taxon>
        <taxon>Neoptera</taxon>
        <taxon>Endopterygota</taxon>
        <taxon>Lepidoptera</taxon>
        <taxon>Glossata</taxon>
        <taxon>Ditrysia</taxon>
        <taxon>Yponomeutoidea</taxon>
        <taxon>Plutellidae</taxon>
        <taxon>Plutella</taxon>
    </lineage>
</organism>
<evidence type="ECO:0000259" key="8">
    <source>
        <dbReference type="Pfam" id="PF13359"/>
    </source>
</evidence>
<comment type="caution">
    <text evidence="9">The sequence shown here is derived from an EMBL/GenBank/DDBJ whole genome shotgun (WGS) entry which is preliminary data.</text>
</comment>
<evidence type="ECO:0000256" key="7">
    <source>
        <dbReference type="ARBA" id="ARBA00023242"/>
    </source>
</evidence>
<evidence type="ECO:0000256" key="3">
    <source>
        <dbReference type="ARBA" id="ARBA00006958"/>
    </source>
</evidence>
<keyword evidence="10" id="KW-1185">Reference proteome</keyword>
<dbReference type="Proteomes" id="UP000653454">
    <property type="component" value="Unassembled WGS sequence"/>
</dbReference>
<keyword evidence="7" id="KW-0539">Nucleus</keyword>
<evidence type="ECO:0000256" key="2">
    <source>
        <dbReference type="ARBA" id="ARBA00004123"/>
    </source>
</evidence>
<evidence type="ECO:0000256" key="1">
    <source>
        <dbReference type="ARBA" id="ARBA00001968"/>
    </source>
</evidence>
<dbReference type="GO" id="GO:0046872">
    <property type="term" value="F:metal ion binding"/>
    <property type="evidence" value="ECO:0007669"/>
    <property type="project" value="UniProtKB-KW"/>
</dbReference>
<evidence type="ECO:0000256" key="4">
    <source>
        <dbReference type="ARBA" id="ARBA00022722"/>
    </source>
</evidence>
<dbReference type="InterPro" id="IPR045249">
    <property type="entry name" value="HARBI1-like"/>
</dbReference>
<dbReference type="EMBL" id="CAJHNJ030000038">
    <property type="protein sequence ID" value="CAG9129636.1"/>
    <property type="molecule type" value="Genomic_DNA"/>
</dbReference>
<keyword evidence="6" id="KW-0378">Hydrolase</keyword>
<evidence type="ECO:0000313" key="9">
    <source>
        <dbReference type="EMBL" id="CAG9129636.1"/>
    </source>
</evidence>
<dbReference type="InterPro" id="IPR027806">
    <property type="entry name" value="HARBI1_dom"/>
</dbReference>
<dbReference type="GO" id="GO:0016787">
    <property type="term" value="F:hydrolase activity"/>
    <property type="evidence" value="ECO:0007669"/>
    <property type="project" value="UniProtKB-KW"/>
</dbReference>
<gene>
    <name evidence="9" type="ORF">PLXY2_LOCUS9553</name>
</gene>